<dbReference type="EMBL" id="MVGJ01000015">
    <property type="protein sequence ID" value="OOL83497.1"/>
    <property type="molecule type" value="Genomic_DNA"/>
</dbReference>
<comment type="pathway">
    <text evidence="2">Amino-acid biosynthesis; L-cysteine biosynthesis; L-cysteine from L-serine: step 1/2.</text>
</comment>
<keyword evidence="6" id="KW-0963">Cytoplasm</keyword>
<evidence type="ECO:0000313" key="14">
    <source>
        <dbReference type="Proteomes" id="UP000191171"/>
    </source>
</evidence>
<dbReference type="SUPFAM" id="SSF51161">
    <property type="entry name" value="Trimeric LpxA-like enzymes"/>
    <property type="match status" value="1"/>
</dbReference>
<dbReference type="InterPro" id="IPR001451">
    <property type="entry name" value="Hexapep"/>
</dbReference>
<evidence type="ECO:0000256" key="1">
    <source>
        <dbReference type="ARBA" id="ARBA00004496"/>
    </source>
</evidence>
<dbReference type="CDD" id="cd03354">
    <property type="entry name" value="LbH_SAT"/>
    <property type="match status" value="1"/>
</dbReference>
<evidence type="ECO:0000256" key="8">
    <source>
        <dbReference type="ARBA" id="ARBA00022679"/>
    </source>
</evidence>
<dbReference type="Proteomes" id="UP000191171">
    <property type="component" value="Unassembled WGS sequence"/>
</dbReference>
<reference evidence="13 14" key="1">
    <citation type="submission" date="2017-02" db="EMBL/GenBank/DDBJ databases">
        <title>Clonality and virulence of isolates of VRE in Hematopoietic Stem Cell Transplanted (HSCT) patients.</title>
        <authorList>
            <person name="Marchi A.P."/>
            <person name="Martins R.C."/>
            <person name="Marie S.K."/>
            <person name="Levin A.S."/>
            <person name="Costa S.F."/>
        </authorList>
    </citation>
    <scope>NUCLEOTIDE SEQUENCE [LARGE SCALE GENOMIC DNA]</scope>
    <source>
        <strain evidence="13 14">LIM1759</strain>
    </source>
</reference>
<dbReference type="FunFam" id="1.10.3130.10:FF:000003">
    <property type="entry name" value="Serine acetyltransferase"/>
    <property type="match status" value="1"/>
</dbReference>
<evidence type="ECO:0000256" key="6">
    <source>
        <dbReference type="ARBA" id="ARBA00022490"/>
    </source>
</evidence>
<dbReference type="PANTHER" id="PTHR42811">
    <property type="entry name" value="SERINE ACETYLTRANSFERASE"/>
    <property type="match status" value="1"/>
</dbReference>
<dbReference type="AlphaFoldDB" id="A0A1S8JIP1"/>
<dbReference type="EC" id="2.3.1.30" evidence="4"/>
<dbReference type="Gene3D" id="2.160.10.10">
    <property type="entry name" value="Hexapeptide repeat proteins"/>
    <property type="match status" value="1"/>
</dbReference>
<organism evidence="13 14">
    <name type="scientific">Enterococcus faecium</name>
    <name type="common">Streptococcus faecium</name>
    <dbReference type="NCBI Taxonomy" id="1352"/>
    <lineage>
        <taxon>Bacteria</taxon>
        <taxon>Bacillati</taxon>
        <taxon>Bacillota</taxon>
        <taxon>Bacilli</taxon>
        <taxon>Lactobacillales</taxon>
        <taxon>Enterococcaceae</taxon>
        <taxon>Enterococcus</taxon>
    </lineage>
</organism>
<comment type="subcellular location">
    <subcellularLocation>
        <location evidence="1">Cytoplasm</location>
    </subcellularLocation>
</comment>
<dbReference type="FunFam" id="2.160.10.10:FF:000007">
    <property type="entry name" value="Serine acetyltransferase"/>
    <property type="match status" value="1"/>
</dbReference>
<gene>
    <name evidence="13" type="ORF">B1P95_03815</name>
</gene>
<evidence type="ECO:0000256" key="9">
    <source>
        <dbReference type="ARBA" id="ARBA00022737"/>
    </source>
</evidence>
<evidence type="ECO:0000256" key="2">
    <source>
        <dbReference type="ARBA" id="ARBA00004876"/>
    </source>
</evidence>
<dbReference type="Pfam" id="PF00132">
    <property type="entry name" value="Hexapep"/>
    <property type="match status" value="1"/>
</dbReference>
<name>A0A1S8JIP1_ENTFC</name>
<dbReference type="InterPro" id="IPR005881">
    <property type="entry name" value="Ser_O-AcTrfase"/>
</dbReference>
<comment type="similarity">
    <text evidence="3">Belongs to the transferase hexapeptide repeat family.</text>
</comment>
<evidence type="ECO:0000256" key="4">
    <source>
        <dbReference type="ARBA" id="ARBA00013266"/>
    </source>
</evidence>
<dbReference type="Gene3D" id="1.10.3130.10">
    <property type="entry name" value="serine acetyltransferase, domain 1"/>
    <property type="match status" value="1"/>
</dbReference>
<dbReference type="NCBIfam" id="TIGR01172">
    <property type="entry name" value="cysE"/>
    <property type="match status" value="1"/>
</dbReference>
<keyword evidence="7" id="KW-0028">Amino-acid biosynthesis</keyword>
<dbReference type="NCBIfam" id="NF041874">
    <property type="entry name" value="EPS_EpsC"/>
    <property type="match status" value="1"/>
</dbReference>
<evidence type="ECO:0000256" key="10">
    <source>
        <dbReference type="ARBA" id="ARBA00023192"/>
    </source>
</evidence>
<proteinExistence type="inferred from homology"/>
<dbReference type="GO" id="GO:0005737">
    <property type="term" value="C:cytoplasm"/>
    <property type="evidence" value="ECO:0007669"/>
    <property type="project" value="UniProtKB-SubCell"/>
</dbReference>
<protein>
    <recommendedName>
        <fullName evidence="5">Serine acetyltransferase</fullName>
        <ecNumber evidence="4">2.3.1.30</ecNumber>
    </recommendedName>
</protein>
<dbReference type="InterPro" id="IPR011004">
    <property type="entry name" value="Trimer_LpxA-like_sf"/>
</dbReference>
<keyword evidence="10" id="KW-0198">Cysteine biosynthesis</keyword>
<dbReference type="InterPro" id="IPR042122">
    <property type="entry name" value="Ser_AcTrfase_N_sf"/>
</dbReference>
<evidence type="ECO:0000256" key="12">
    <source>
        <dbReference type="ARBA" id="ARBA00049486"/>
    </source>
</evidence>
<evidence type="ECO:0000256" key="7">
    <source>
        <dbReference type="ARBA" id="ARBA00022605"/>
    </source>
</evidence>
<evidence type="ECO:0000256" key="11">
    <source>
        <dbReference type="ARBA" id="ARBA00023315"/>
    </source>
</evidence>
<dbReference type="GO" id="GO:0006535">
    <property type="term" value="P:cysteine biosynthetic process from serine"/>
    <property type="evidence" value="ECO:0007669"/>
    <property type="project" value="InterPro"/>
</dbReference>
<dbReference type="InterPro" id="IPR053376">
    <property type="entry name" value="Serine_acetyltransferase"/>
</dbReference>
<keyword evidence="11" id="KW-0012">Acyltransferase</keyword>
<dbReference type="GO" id="GO:0009001">
    <property type="term" value="F:serine O-acetyltransferase activity"/>
    <property type="evidence" value="ECO:0007669"/>
    <property type="project" value="UniProtKB-EC"/>
</dbReference>
<comment type="caution">
    <text evidence="13">The sequence shown here is derived from an EMBL/GenBank/DDBJ whole genome shotgun (WGS) entry which is preliminary data.</text>
</comment>
<keyword evidence="9" id="KW-0677">Repeat</keyword>
<evidence type="ECO:0000256" key="5">
    <source>
        <dbReference type="ARBA" id="ARBA00018522"/>
    </source>
</evidence>
<keyword evidence="8 13" id="KW-0808">Transferase</keyword>
<evidence type="ECO:0000313" key="13">
    <source>
        <dbReference type="EMBL" id="OOL83497.1"/>
    </source>
</evidence>
<sequence>MKKSGTTRKASFDKETYLKGASFLYKKMISYIKFLRKEWKVMSWFTRAIDAAKRNDPAARSTAEIVLTYPGFHALFWHRFSHFLYQHRLFLLAKINAQFWRFLTGVEIHPGATIGTGVFIDHGMGIVIGETAEIEDDVILFHGVTLGGTGKETGKRHPTVKQGAMLSANAQILGPVTIGKNAKIGAGAVVLKDVPDDATAVGVPAKVVRIKGEKVRRSE</sequence>
<accession>A0A1S8JIP1</accession>
<dbReference type="InterPro" id="IPR045304">
    <property type="entry name" value="LbH_SAT"/>
</dbReference>
<comment type="catalytic activity">
    <reaction evidence="12">
        <text>L-serine + acetyl-CoA = O-acetyl-L-serine + CoA</text>
        <dbReference type="Rhea" id="RHEA:24560"/>
        <dbReference type="ChEBI" id="CHEBI:33384"/>
        <dbReference type="ChEBI" id="CHEBI:57287"/>
        <dbReference type="ChEBI" id="CHEBI:57288"/>
        <dbReference type="ChEBI" id="CHEBI:58340"/>
        <dbReference type="EC" id="2.3.1.30"/>
    </reaction>
</comment>
<evidence type="ECO:0000256" key="3">
    <source>
        <dbReference type="ARBA" id="ARBA00007274"/>
    </source>
</evidence>
<dbReference type="UniPathway" id="UPA00136">
    <property type="reaction ID" value="UER00199"/>
</dbReference>